<keyword evidence="2" id="KW-1185">Reference proteome</keyword>
<sequence length="107" mass="12588">MEIQFTDEKFEYHFSDQIYDNLRVNEDPSKVKEYFINLMSDVIKDKEVKIEQLSNPNEYVAQVGNGDCYLIEENRIYKCNSFQALKSKYLQNCSTALSNLIDLTLNK</sequence>
<accession>A0BLI9</accession>
<proteinExistence type="predicted"/>
<evidence type="ECO:0000313" key="2">
    <source>
        <dbReference type="Proteomes" id="UP000000600"/>
    </source>
</evidence>
<dbReference type="OrthoDB" id="287202at2759"/>
<dbReference type="EMBL" id="CT868002">
    <property type="protein sequence ID" value="CAK59406.1"/>
    <property type="molecule type" value="Genomic_DNA"/>
</dbReference>
<dbReference type="InParanoid" id="A0BLI9"/>
<name>A0BLI9_PARTE</name>
<dbReference type="KEGG" id="ptm:GSPATT00030039001"/>
<dbReference type="OMA" id="YFINLMS"/>
<dbReference type="RefSeq" id="XP_001426804.1">
    <property type="nucleotide sequence ID" value="XM_001426767.1"/>
</dbReference>
<organism evidence="1 2">
    <name type="scientific">Paramecium tetraurelia</name>
    <dbReference type="NCBI Taxonomy" id="5888"/>
    <lineage>
        <taxon>Eukaryota</taxon>
        <taxon>Sar</taxon>
        <taxon>Alveolata</taxon>
        <taxon>Ciliophora</taxon>
        <taxon>Intramacronucleata</taxon>
        <taxon>Oligohymenophorea</taxon>
        <taxon>Peniculida</taxon>
        <taxon>Parameciidae</taxon>
        <taxon>Paramecium</taxon>
    </lineage>
</organism>
<dbReference type="Proteomes" id="UP000000600">
    <property type="component" value="Unassembled WGS sequence"/>
</dbReference>
<gene>
    <name evidence="1" type="ORF">GSPATT00030039001</name>
</gene>
<reference evidence="1 2" key="1">
    <citation type="journal article" date="2006" name="Nature">
        <title>Global trends of whole-genome duplications revealed by the ciliate Paramecium tetraurelia.</title>
        <authorList>
            <consortium name="Genoscope"/>
            <person name="Aury J.-M."/>
            <person name="Jaillon O."/>
            <person name="Duret L."/>
            <person name="Noel B."/>
            <person name="Jubin C."/>
            <person name="Porcel B.M."/>
            <person name="Segurens B."/>
            <person name="Daubin V."/>
            <person name="Anthouard V."/>
            <person name="Aiach N."/>
            <person name="Arnaiz O."/>
            <person name="Billaut A."/>
            <person name="Beisson J."/>
            <person name="Blanc I."/>
            <person name="Bouhouche K."/>
            <person name="Camara F."/>
            <person name="Duharcourt S."/>
            <person name="Guigo R."/>
            <person name="Gogendeau D."/>
            <person name="Katinka M."/>
            <person name="Keller A.-M."/>
            <person name="Kissmehl R."/>
            <person name="Klotz C."/>
            <person name="Koll F."/>
            <person name="Le Moue A."/>
            <person name="Lepere C."/>
            <person name="Malinsky S."/>
            <person name="Nowacki M."/>
            <person name="Nowak J.K."/>
            <person name="Plattner H."/>
            <person name="Poulain J."/>
            <person name="Ruiz F."/>
            <person name="Serrano V."/>
            <person name="Zagulski M."/>
            <person name="Dessen P."/>
            <person name="Betermier M."/>
            <person name="Weissenbach J."/>
            <person name="Scarpelli C."/>
            <person name="Schachter V."/>
            <person name="Sperling L."/>
            <person name="Meyer E."/>
            <person name="Cohen J."/>
            <person name="Wincker P."/>
        </authorList>
    </citation>
    <scope>NUCLEOTIDE SEQUENCE [LARGE SCALE GENOMIC DNA]</scope>
    <source>
        <strain evidence="1 2">Stock d4-2</strain>
    </source>
</reference>
<dbReference type="AlphaFoldDB" id="A0BLI9"/>
<dbReference type="GeneID" id="5012588"/>
<dbReference type="HOGENOM" id="CLU_2215046_0_0_1"/>
<protein>
    <submittedName>
        <fullName evidence="1">Uncharacterized protein</fullName>
    </submittedName>
</protein>
<evidence type="ECO:0000313" key="1">
    <source>
        <dbReference type="EMBL" id="CAK59406.1"/>
    </source>
</evidence>